<sequence>MKKRISGVTTKQYEINSLIMGVSVHDAIFYLIDNSIDAVEKAKSQGIFKEFTIDINIDNNKFYIKDNCLGISRKDAEETLFQIGEKTFDNNCGCGLKKAILKIGRSACIKSIREQEKIKIDLKVVLEDKKSEYEKGIFDIEIDDYKTQDTDDMVEIIIDNFNKEALKLIGNNKELKKLKNTISKRYRYIINSMIRIKVNDEELKPVFIDGLFIEPEHTENIGGDTVTIKLFNGIEHKEDNGIDFIVNDRSIVEKEKSNRINWNKNIRVKGHTYTKFFAEVLIETSDLKRLGVNPSKNAIDFNNTQFNRILEFMNWIINDTRDKFKKPTVSVQFDIELKDYDKYKEILQRQGARYDSAKDLVEHLYELGVNKIKELDKQ</sequence>
<dbReference type="AlphaFoldDB" id="A0A1I0YD39"/>
<reference evidence="1 2" key="1">
    <citation type="submission" date="2016-10" db="EMBL/GenBank/DDBJ databases">
        <authorList>
            <person name="de Groot N.N."/>
        </authorList>
    </citation>
    <scope>NUCLEOTIDE SEQUENCE [LARGE SCALE GENOMIC DNA]</scope>
    <source>
        <strain evidence="1 2">DSM 12271</strain>
    </source>
</reference>
<gene>
    <name evidence="1" type="ORF">SAMN04488528_1012103</name>
</gene>
<keyword evidence="1" id="KW-0418">Kinase</keyword>
<dbReference type="InterPro" id="IPR036890">
    <property type="entry name" value="HATPase_C_sf"/>
</dbReference>
<dbReference type="EMBL" id="FOKI01000012">
    <property type="protein sequence ID" value="SFB11244.1"/>
    <property type="molecule type" value="Genomic_DNA"/>
</dbReference>
<accession>A0A1I0YD39</accession>
<evidence type="ECO:0000313" key="1">
    <source>
        <dbReference type="EMBL" id="SFB11244.1"/>
    </source>
</evidence>
<proteinExistence type="predicted"/>
<keyword evidence="2" id="KW-1185">Reference proteome</keyword>
<protein>
    <submittedName>
        <fullName evidence="1">Histidine kinase-, DNA gyrase B-, and HSP90-like ATPase</fullName>
    </submittedName>
</protein>
<name>A0A1I0YD39_9CLOT</name>
<dbReference type="STRING" id="84698.SAMN04488528_1012103"/>
<dbReference type="RefSeq" id="WP_090040913.1">
    <property type="nucleotide sequence ID" value="NZ_FOKI01000012.1"/>
</dbReference>
<dbReference type="Proteomes" id="UP000198619">
    <property type="component" value="Unassembled WGS sequence"/>
</dbReference>
<organism evidence="1 2">
    <name type="scientific">Clostridium frigidicarnis</name>
    <dbReference type="NCBI Taxonomy" id="84698"/>
    <lineage>
        <taxon>Bacteria</taxon>
        <taxon>Bacillati</taxon>
        <taxon>Bacillota</taxon>
        <taxon>Clostridia</taxon>
        <taxon>Eubacteriales</taxon>
        <taxon>Clostridiaceae</taxon>
        <taxon>Clostridium</taxon>
    </lineage>
</organism>
<dbReference type="GO" id="GO:0016301">
    <property type="term" value="F:kinase activity"/>
    <property type="evidence" value="ECO:0007669"/>
    <property type="project" value="UniProtKB-KW"/>
</dbReference>
<dbReference type="Pfam" id="PF13589">
    <property type="entry name" value="HATPase_c_3"/>
    <property type="match status" value="1"/>
</dbReference>
<dbReference type="Gene3D" id="3.30.565.10">
    <property type="entry name" value="Histidine kinase-like ATPase, C-terminal domain"/>
    <property type="match status" value="1"/>
</dbReference>
<keyword evidence="1" id="KW-0808">Transferase</keyword>
<dbReference type="SUPFAM" id="SSF55874">
    <property type="entry name" value="ATPase domain of HSP90 chaperone/DNA topoisomerase II/histidine kinase"/>
    <property type="match status" value="1"/>
</dbReference>
<evidence type="ECO:0000313" key="2">
    <source>
        <dbReference type="Proteomes" id="UP000198619"/>
    </source>
</evidence>
<dbReference type="OrthoDB" id="9813438at2"/>